<evidence type="ECO:0000313" key="3">
    <source>
        <dbReference type="EMBL" id="KAK7832259.1"/>
    </source>
</evidence>
<comment type="caution">
    <text evidence="3">The sequence shown here is derived from an EMBL/GenBank/DDBJ whole genome shotgun (WGS) entry which is preliminary data.</text>
</comment>
<dbReference type="SUPFAM" id="SSF51445">
    <property type="entry name" value="(Trans)glycosidases"/>
    <property type="match status" value="1"/>
</dbReference>
<accession>A0AAW0K1A3</accession>
<dbReference type="GO" id="GO:0005975">
    <property type="term" value="P:carbohydrate metabolic process"/>
    <property type="evidence" value="ECO:0007669"/>
    <property type="project" value="InterPro"/>
</dbReference>
<comment type="similarity">
    <text evidence="1 2">Belongs to the glycosyl hydrolase 1 family.</text>
</comment>
<organism evidence="3 4">
    <name type="scientific">Quercus suber</name>
    <name type="common">Cork oak</name>
    <dbReference type="NCBI Taxonomy" id="58331"/>
    <lineage>
        <taxon>Eukaryota</taxon>
        <taxon>Viridiplantae</taxon>
        <taxon>Streptophyta</taxon>
        <taxon>Embryophyta</taxon>
        <taxon>Tracheophyta</taxon>
        <taxon>Spermatophyta</taxon>
        <taxon>Magnoliopsida</taxon>
        <taxon>eudicotyledons</taxon>
        <taxon>Gunneridae</taxon>
        <taxon>Pentapetalae</taxon>
        <taxon>rosids</taxon>
        <taxon>fabids</taxon>
        <taxon>Fagales</taxon>
        <taxon>Fagaceae</taxon>
        <taxon>Quercus</taxon>
    </lineage>
</organism>
<dbReference type="GO" id="GO:0008422">
    <property type="term" value="F:beta-glucosidase activity"/>
    <property type="evidence" value="ECO:0007669"/>
    <property type="project" value="TreeGrafter"/>
</dbReference>
<dbReference type="InterPro" id="IPR017853">
    <property type="entry name" value="GH"/>
</dbReference>
<dbReference type="AlphaFoldDB" id="A0AAW0K1A3"/>
<keyword evidence="4" id="KW-1185">Reference proteome</keyword>
<dbReference type="Proteomes" id="UP000237347">
    <property type="component" value="Unassembled WGS sequence"/>
</dbReference>
<name>A0AAW0K1A3_QUESU</name>
<proteinExistence type="inferred from homology"/>
<dbReference type="Gene3D" id="3.20.20.80">
    <property type="entry name" value="Glycosidases"/>
    <property type="match status" value="1"/>
</dbReference>
<gene>
    <name evidence="3" type="primary">BGLU45</name>
    <name evidence="3" type="ORF">CFP56_026659</name>
</gene>
<evidence type="ECO:0000256" key="2">
    <source>
        <dbReference type="RuleBase" id="RU003690"/>
    </source>
</evidence>
<dbReference type="Pfam" id="PF00232">
    <property type="entry name" value="Glyco_hydro_1"/>
    <property type="match status" value="1"/>
</dbReference>
<reference evidence="3 4" key="1">
    <citation type="journal article" date="2018" name="Sci. Data">
        <title>The draft genome sequence of cork oak.</title>
        <authorList>
            <person name="Ramos A.M."/>
            <person name="Usie A."/>
            <person name="Barbosa P."/>
            <person name="Barros P.M."/>
            <person name="Capote T."/>
            <person name="Chaves I."/>
            <person name="Simoes F."/>
            <person name="Abreu I."/>
            <person name="Carrasquinho I."/>
            <person name="Faro C."/>
            <person name="Guimaraes J.B."/>
            <person name="Mendonca D."/>
            <person name="Nobrega F."/>
            <person name="Rodrigues L."/>
            <person name="Saibo N.J.M."/>
            <person name="Varela M.C."/>
            <person name="Egas C."/>
            <person name="Matos J."/>
            <person name="Miguel C.M."/>
            <person name="Oliveira M.M."/>
            <person name="Ricardo C.P."/>
            <person name="Goncalves S."/>
        </authorList>
    </citation>
    <scope>NUCLEOTIDE SEQUENCE [LARGE SCALE GENOMIC DNA]</scope>
    <source>
        <strain evidence="4">cv. HL8</strain>
    </source>
</reference>
<dbReference type="PANTHER" id="PTHR10353:SF175">
    <property type="entry name" value="BETA-GLUCOSIDASE 18-LIKE ISOFORM X1"/>
    <property type="match status" value="1"/>
</dbReference>
<protein>
    <submittedName>
        <fullName evidence="3">Beta-glucosidase 45</fullName>
    </submittedName>
</protein>
<feature type="non-terminal residue" evidence="3">
    <location>
        <position position="1"/>
    </location>
</feature>
<dbReference type="EMBL" id="PKMF04000428">
    <property type="protein sequence ID" value="KAK7832259.1"/>
    <property type="molecule type" value="Genomic_DNA"/>
</dbReference>
<sequence length="59" mass="6798">EDLKIVQSLGVNAYRFSISWARILPRGRFGEINPRGIMFYNEIIDNLLLRANISKGFDV</sequence>
<evidence type="ECO:0000256" key="1">
    <source>
        <dbReference type="ARBA" id="ARBA00010838"/>
    </source>
</evidence>
<dbReference type="InterPro" id="IPR001360">
    <property type="entry name" value="Glyco_hydro_1"/>
</dbReference>
<dbReference type="PANTHER" id="PTHR10353">
    <property type="entry name" value="GLYCOSYL HYDROLASE"/>
    <property type="match status" value="1"/>
</dbReference>
<evidence type="ECO:0000313" key="4">
    <source>
        <dbReference type="Proteomes" id="UP000237347"/>
    </source>
</evidence>